<dbReference type="EMBL" id="HBFB01025377">
    <property type="protein sequence ID" value="CAD8688932.1"/>
    <property type="molecule type" value="Transcribed_RNA"/>
</dbReference>
<protein>
    <submittedName>
        <fullName evidence="1">Uncharacterized protein</fullName>
    </submittedName>
</protein>
<proteinExistence type="predicted"/>
<evidence type="ECO:0000313" key="1">
    <source>
        <dbReference type="EMBL" id="CAD8688932.1"/>
    </source>
</evidence>
<sequence length="370" mass="40984">MELHSTPSDPGEALHRVNRPLVWQHQPGRAAPDGQVEVRTIQGVQTHVLLPQPRKPNKYMGVSLFLPQCNQHIFEAAHEHLGAGQFQCCVYVPNTPLPHQLGLVNDHTFSLRLLGETAKTVIGQHFTLFAAGEMPVSTFEGRFSQLRQTFQPRTMTAQGVKHLTTLIDPYVTPTDRRSAVAAQALESLAALTTDPNTALFATLFALDMRACDPDWEEVLAGCNSRALLVAAALDQYVVRDPELCDDAWDMQEELAAELPGYQPRRCEYKLFWEVSPLQFRLGPGVDRSGPGMVNMCDEQIQLHAPAFSKDQCLRNKVVEVVQQLLQEMGHAPPTIDVREATIAHQGITFHVLVSMDKAAPFTGGSKQQGQ</sequence>
<reference evidence="1" key="1">
    <citation type="submission" date="2021-01" db="EMBL/GenBank/DDBJ databases">
        <authorList>
            <person name="Corre E."/>
            <person name="Pelletier E."/>
            <person name="Niang G."/>
            <person name="Scheremetjew M."/>
            <person name="Finn R."/>
            <person name="Kale V."/>
            <person name="Holt S."/>
            <person name="Cochrane G."/>
            <person name="Meng A."/>
            <person name="Brown T."/>
            <person name="Cohen L."/>
        </authorList>
    </citation>
    <scope>NUCLEOTIDE SEQUENCE</scope>
    <source>
        <strain evidence="1">SAG 11-49</strain>
    </source>
</reference>
<dbReference type="AlphaFoldDB" id="A0A7S0RW14"/>
<accession>A0A7S0RW14</accession>
<gene>
    <name evidence="1" type="ORF">CLEI1391_LOCUS14236</name>
</gene>
<name>A0A7S0RW14_9CHLO</name>
<organism evidence="1">
    <name type="scientific">Chlamydomonas leiostraca</name>
    <dbReference type="NCBI Taxonomy" id="1034604"/>
    <lineage>
        <taxon>Eukaryota</taxon>
        <taxon>Viridiplantae</taxon>
        <taxon>Chlorophyta</taxon>
        <taxon>core chlorophytes</taxon>
        <taxon>Chlorophyceae</taxon>
        <taxon>CS clade</taxon>
        <taxon>Chlamydomonadales</taxon>
        <taxon>Chlamydomonadaceae</taxon>
        <taxon>Chlamydomonas</taxon>
    </lineage>
</organism>